<evidence type="ECO:0000313" key="2">
    <source>
        <dbReference type="Proteomes" id="UP001610335"/>
    </source>
</evidence>
<comment type="caution">
    <text evidence="1">The sequence shown here is derived from an EMBL/GenBank/DDBJ whole genome shotgun (WGS) entry which is preliminary data.</text>
</comment>
<dbReference type="Proteomes" id="UP001610335">
    <property type="component" value="Unassembled WGS sequence"/>
</dbReference>
<protein>
    <submittedName>
        <fullName evidence="1">Uncharacterized protein</fullName>
    </submittedName>
</protein>
<keyword evidence="2" id="KW-1185">Reference proteome</keyword>
<evidence type="ECO:0000313" key="1">
    <source>
        <dbReference type="EMBL" id="KAL2811834.1"/>
    </source>
</evidence>
<sequence length="199" mass="22352">MGKSKRRTTAEDILEVVSPELHELKQYFGTDISLLIYKVRVAQGKSPQTICSLLGTEHPLDRKVCQVFCARSSAIKEEQSLGNKSRGHSQTVLHPNYTGGGRDLLRQQGLADSHHSLNELKQGRKLFRIEKGVGRPGISSVLSPAYSKLQHLPLSEERRLIQLLNTGGLPEFLILADDLSPTQYLYQSWYDNNQVPFKV</sequence>
<reference evidence="1 2" key="1">
    <citation type="submission" date="2024-07" db="EMBL/GenBank/DDBJ databases">
        <title>Section-level genome sequencing and comparative genomics of Aspergillus sections Usti and Cavernicolus.</title>
        <authorList>
            <consortium name="Lawrence Berkeley National Laboratory"/>
            <person name="Nybo J.L."/>
            <person name="Vesth T.C."/>
            <person name="Theobald S."/>
            <person name="Frisvad J.C."/>
            <person name="Larsen T.O."/>
            <person name="Kjaerboelling I."/>
            <person name="Rothschild-Mancinelli K."/>
            <person name="Lyhne E.K."/>
            <person name="Kogle M.E."/>
            <person name="Barry K."/>
            <person name="Clum A."/>
            <person name="Na H."/>
            <person name="Ledsgaard L."/>
            <person name="Lin J."/>
            <person name="Lipzen A."/>
            <person name="Kuo A."/>
            <person name="Riley R."/>
            <person name="Mondo S."/>
            <person name="LaButti K."/>
            <person name="Haridas S."/>
            <person name="Pangalinan J."/>
            <person name="Salamov A.A."/>
            <person name="Simmons B.A."/>
            <person name="Magnuson J.K."/>
            <person name="Chen J."/>
            <person name="Drula E."/>
            <person name="Henrissat B."/>
            <person name="Wiebenga A."/>
            <person name="Lubbers R.J."/>
            <person name="Gomes A.C."/>
            <person name="Makela M.R."/>
            <person name="Stajich J."/>
            <person name="Grigoriev I.V."/>
            <person name="Mortensen U.H."/>
            <person name="De vries R.P."/>
            <person name="Baker S.E."/>
            <person name="Andersen M.R."/>
        </authorList>
    </citation>
    <scope>NUCLEOTIDE SEQUENCE [LARGE SCALE GENOMIC DNA]</scope>
    <source>
        <strain evidence="1 2">CBS 600.67</strain>
    </source>
</reference>
<dbReference type="EMBL" id="JBFXLS010000215">
    <property type="protein sequence ID" value="KAL2811834.1"/>
    <property type="molecule type" value="Genomic_DNA"/>
</dbReference>
<organism evidence="1 2">
    <name type="scientific">Aspergillus cavernicola</name>
    <dbReference type="NCBI Taxonomy" id="176166"/>
    <lineage>
        <taxon>Eukaryota</taxon>
        <taxon>Fungi</taxon>
        <taxon>Dikarya</taxon>
        <taxon>Ascomycota</taxon>
        <taxon>Pezizomycotina</taxon>
        <taxon>Eurotiomycetes</taxon>
        <taxon>Eurotiomycetidae</taxon>
        <taxon>Eurotiales</taxon>
        <taxon>Aspergillaceae</taxon>
        <taxon>Aspergillus</taxon>
        <taxon>Aspergillus subgen. Nidulantes</taxon>
    </lineage>
</organism>
<accession>A0ABR4H8P9</accession>
<proteinExistence type="predicted"/>
<name>A0ABR4H8P9_9EURO</name>
<gene>
    <name evidence="1" type="ORF">BDW59DRAFT_155429</name>
</gene>